<evidence type="ECO:0000313" key="8">
    <source>
        <dbReference type="Proteomes" id="UP001056291"/>
    </source>
</evidence>
<evidence type="ECO:0000256" key="4">
    <source>
        <dbReference type="ARBA" id="ARBA00022989"/>
    </source>
</evidence>
<evidence type="ECO:0000313" key="7">
    <source>
        <dbReference type="EMBL" id="USG62336.1"/>
    </source>
</evidence>
<evidence type="ECO:0000256" key="2">
    <source>
        <dbReference type="ARBA" id="ARBA00022475"/>
    </source>
</evidence>
<evidence type="ECO:0000256" key="5">
    <source>
        <dbReference type="ARBA" id="ARBA00023136"/>
    </source>
</evidence>
<protein>
    <submittedName>
        <fullName evidence="7">ABC transporter permease</fullName>
    </submittedName>
</protein>
<name>A0ABY4WCG3_9PROT</name>
<keyword evidence="2" id="KW-1003">Cell membrane</keyword>
<proteinExistence type="predicted"/>
<evidence type="ECO:0000256" key="1">
    <source>
        <dbReference type="ARBA" id="ARBA00004651"/>
    </source>
</evidence>
<feature type="transmembrane region" description="Helical" evidence="6">
    <location>
        <begin position="254"/>
        <end position="274"/>
    </location>
</feature>
<feature type="transmembrane region" description="Helical" evidence="6">
    <location>
        <begin position="280"/>
        <end position="297"/>
    </location>
</feature>
<feature type="transmembrane region" description="Helical" evidence="6">
    <location>
        <begin position="304"/>
        <end position="320"/>
    </location>
</feature>
<feature type="transmembrane region" description="Helical" evidence="6">
    <location>
        <begin position="21"/>
        <end position="43"/>
    </location>
</feature>
<sequence length="373" mass="40793">MAEAKIKFGTPAKIPGWINYAVVPIVNLIAAFLISGIVIIIIGDDPIKALEVLFYGAFGYPEAIGYTLYYTTNFIFTGLAVAIAFHCGLFNIGAEGQAILGGLGVGLIALYFDWLPIWLIIPMAMIAAAIFGAGWAYIPAYLQAKRGSHIVITTIMFNFIAAALATYLLVEVLIDPNGQSPESREFAETTWLPFFHEYLTMPKTPLNLSFIYALILSACFYFFVWHTRWGYEIRVVGQNETAARYAGISPAKNIILAMMLSGALAGFVGVNEIQGVQHRLILDFTGGYGFVGIAVALMGRNHPVGIFLAALLFGALYQGGSELAFEMRSINKEMIVVIQGLIILFSGALEHMFRPKIEAVYRRIVGPQIVEAP</sequence>
<feature type="transmembrane region" description="Helical" evidence="6">
    <location>
        <begin position="63"/>
        <end position="85"/>
    </location>
</feature>
<feature type="transmembrane region" description="Helical" evidence="6">
    <location>
        <begin position="206"/>
        <end position="224"/>
    </location>
</feature>
<dbReference type="EMBL" id="CP098747">
    <property type="protein sequence ID" value="USG62336.1"/>
    <property type="molecule type" value="Genomic_DNA"/>
</dbReference>
<dbReference type="PANTHER" id="PTHR47089:SF1">
    <property type="entry name" value="GUANOSINE ABC TRANSPORTER PERMEASE PROTEIN NUPP"/>
    <property type="match status" value="1"/>
</dbReference>
<reference evidence="7" key="1">
    <citation type="submission" date="2022-06" db="EMBL/GenBank/DDBJ databases">
        <title>Sneathiella actinostolidae sp. nov., isolated from a sea anemonein the Western Pacific Ocean.</title>
        <authorList>
            <person name="Wei M.J."/>
        </authorList>
    </citation>
    <scope>NUCLEOTIDE SEQUENCE</scope>
    <source>
        <strain evidence="7">PHK-P5</strain>
    </source>
</reference>
<feature type="transmembrane region" description="Helical" evidence="6">
    <location>
        <begin position="335"/>
        <end position="353"/>
    </location>
</feature>
<evidence type="ECO:0000256" key="3">
    <source>
        <dbReference type="ARBA" id="ARBA00022692"/>
    </source>
</evidence>
<keyword evidence="8" id="KW-1185">Reference proteome</keyword>
<feature type="transmembrane region" description="Helical" evidence="6">
    <location>
        <begin position="92"/>
        <end position="111"/>
    </location>
</feature>
<organism evidence="7 8">
    <name type="scientific">Sneathiella marina</name>
    <dbReference type="NCBI Taxonomy" id="2950108"/>
    <lineage>
        <taxon>Bacteria</taxon>
        <taxon>Pseudomonadati</taxon>
        <taxon>Pseudomonadota</taxon>
        <taxon>Alphaproteobacteria</taxon>
        <taxon>Sneathiellales</taxon>
        <taxon>Sneathiellaceae</taxon>
        <taxon>Sneathiella</taxon>
    </lineage>
</organism>
<feature type="transmembrane region" description="Helical" evidence="6">
    <location>
        <begin position="117"/>
        <end position="138"/>
    </location>
</feature>
<dbReference type="Pfam" id="PF02653">
    <property type="entry name" value="BPD_transp_2"/>
    <property type="match status" value="1"/>
</dbReference>
<keyword evidence="5 6" id="KW-0472">Membrane</keyword>
<keyword evidence="3 6" id="KW-0812">Transmembrane</keyword>
<accession>A0ABY4WCG3</accession>
<dbReference type="PANTHER" id="PTHR47089">
    <property type="entry name" value="ABC TRANSPORTER, PERMEASE PROTEIN"/>
    <property type="match status" value="1"/>
</dbReference>
<dbReference type="CDD" id="cd06580">
    <property type="entry name" value="TM_PBP1_transp_TpRbsC_like"/>
    <property type="match status" value="1"/>
</dbReference>
<dbReference type="Proteomes" id="UP001056291">
    <property type="component" value="Chromosome"/>
</dbReference>
<feature type="transmembrane region" description="Helical" evidence="6">
    <location>
        <begin position="150"/>
        <end position="170"/>
    </location>
</feature>
<gene>
    <name evidence="7" type="ORF">NBZ79_05000</name>
</gene>
<evidence type="ECO:0000256" key="6">
    <source>
        <dbReference type="SAM" id="Phobius"/>
    </source>
</evidence>
<comment type="subcellular location">
    <subcellularLocation>
        <location evidence="1">Cell membrane</location>
        <topology evidence="1">Multi-pass membrane protein</topology>
    </subcellularLocation>
</comment>
<dbReference type="InterPro" id="IPR001851">
    <property type="entry name" value="ABC_transp_permease"/>
</dbReference>
<keyword evidence="4 6" id="KW-1133">Transmembrane helix</keyword>
<dbReference type="RefSeq" id="WP_251936017.1">
    <property type="nucleotide sequence ID" value="NZ_CP098747.1"/>
</dbReference>